<sequence>MLDVVIGKHWRCLESPPPWRMDEPRLQGRTAAPSDRSLHEQCDHRLDTRLTPTHILMKLHFLVSPSNSTDIIVSSSSAASWQPFTQCDSTNDNILEDGISTVNKRHCRTFDSRSLEYPKIHKYTMESPFRKAERHAANPEVAWNALGRQQREKREGIAEDPSGSPMEA</sequence>
<dbReference type="EMBL" id="OZ035823">
    <property type="protein sequence ID" value="CAL1568191.1"/>
    <property type="molecule type" value="Genomic_DNA"/>
</dbReference>
<evidence type="ECO:0000256" key="1">
    <source>
        <dbReference type="SAM" id="MobiDB-lite"/>
    </source>
</evidence>
<protein>
    <submittedName>
        <fullName evidence="2">Uncharacterized protein</fullName>
    </submittedName>
</protein>
<dbReference type="Proteomes" id="UP001497482">
    <property type="component" value="Chromosome 1"/>
</dbReference>
<dbReference type="AlphaFoldDB" id="A0AAV2IVY5"/>
<accession>A0AAV2IVY5</accession>
<organism evidence="2 3">
    <name type="scientific">Knipowitschia caucasica</name>
    <name type="common">Caucasian dwarf goby</name>
    <name type="synonym">Pomatoschistus caucasicus</name>
    <dbReference type="NCBI Taxonomy" id="637954"/>
    <lineage>
        <taxon>Eukaryota</taxon>
        <taxon>Metazoa</taxon>
        <taxon>Chordata</taxon>
        <taxon>Craniata</taxon>
        <taxon>Vertebrata</taxon>
        <taxon>Euteleostomi</taxon>
        <taxon>Actinopterygii</taxon>
        <taxon>Neopterygii</taxon>
        <taxon>Teleostei</taxon>
        <taxon>Neoteleostei</taxon>
        <taxon>Acanthomorphata</taxon>
        <taxon>Gobiaria</taxon>
        <taxon>Gobiiformes</taxon>
        <taxon>Gobioidei</taxon>
        <taxon>Gobiidae</taxon>
        <taxon>Gobiinae</taxon>
        <taxon>Knipowitschia</taxon>
    </lineage>
</organism>
<gene>
    <name evidence="2" type="ORF">KC01_LOCUS859</name>
</gene>
<keyword evidence="3" id="KW-1185">Reference proteome</keyword>
<evidence type="ECO:0000313" key="2">
    <source>
        <dbReference type="EMBL" id="CAL1568191.1"/>
    </source>
</evidence>
<name>A0AAV2IVY5_KNICA</name>
<feature type="region of interest" description="Disordered" evidence="1">
    <location>
        <begin position="143"/>
        <end position="168"/>
    </location>
</feature>
<reference evidence="2 3" key="1">
    <citation type="submission" date="2024-04" db="EMBL/GenBank/DDBJ databases">
        <authorList>
            <person name="Waldvogel A.-M."/>
            <person name="Schoenle A."/>
        </authorList>
    </citation>
    <scope>NUCLEOTIDE SEQUENCE [LARGE SCALE GENOMIC DNA]</scope>
</reference>
<evidence type="ECO:0000313" key="3">
    <source>
        <dbReference type="Proteomes" id="UP001497482"/>
    </source>
</evidence>
<proteinExistence type="predicted"/>